<name>U1G8U8_ENDPU</name>
<proteinExistence type="predicted"/>
<feature type="compositionally biased region" description="Basic and acidic residues" evidence="1">
    <location>
        <begin position="283"/>
        <end position="293"/>
    </location>
</feature>
<feature type="region of interest" description="Disordered" evidence="1">
    <location>
        <begin position="168"/>
        <end position="254"/>
    </location>
</feature>
<evidence type="ECO:0000256" key="1">
    <source>
        <dbReference type="SAM" id="MobiDB-lite"/>
    </source>
</evidence>
<accession>U1G8U8</accession>
<evidence type="ECO:0000313" key="2">
    <source>
        <dbReference type="EMBL" id="ERF68408.1"/>
    </source>
</evidence>
<gene>
    <name evidence="2" type="ORF">EPUS_03726</name>
</gene>
<sequence length="997" mass="109584">MAYDPIAQADRDVLSEGSDSVVSGSPPPDDFFRPISMQFENTGELNIEAGETNEHADTRLGSLMRSMASIGTSYDMLEDDEYEDTQQTPVKNKRKNMDACFAPPQPHSSVGRLPAASIGPKLPLRRPTPDLQSVQGAYFKNVERLEESAERLSMTSSMDGELQKLKFERRQGQGHSSAPSEYAHPTQHTSRQVSTSSLSNSIIGVNASPTSAGYPPSRHVISPKGSVLSGSWSHTSNPGRSTSKSSRFPQPLADHDVAQTSPEHFRQYASPTDEPPQPPSHTYRPEKHDRRPSVEQSPEYDTEKPDEFRPSTSASNDTYRQATDLFVDFDGVHFTSHSHLSPNRQVSINRQIAINQPPLATDAAAFTEPPLDEGMVYYPAPVPMMLNLPQKLSKQPSPAERERRRLKALSAMPTEMRKSAAWLNKTEKTTSADGTRTSQALSSLPPQLRASAFFQKPALTQDIDIKCASAVDTLDSILDASAHAPVSAFTDHPFAGHLGGEIYGKRNVHDKGATLETKKNRRSSITNLLRTSTGPTLDTKDAPPKSPTGLPIISQNKLTKRRSKLEINEREAALVGAEATPLTMLAESTDAKDEVTQSNAEDPDDEDTKEAIEEDNREEEDLDTPAFSGPPTTLLAELQMRKAQQRQRNRTAANAFPNGMHSTLLELDAVAQFQQKSRKNKHITLAWEDAEVDDEAKFDDDDVPLGLLVAGQKAQQNIDRPMGLMEKRDMEDNEPLSCRRARLRGDEVNPQAVILPEQQRASTVYTLDVPALADKVLDEDEGETLAQRIQRIKTEKGTTTGLGAEFASEISSLLGLKTENVAPTATTPEAEETLGQRRKRLQEEALKGSRQPSAGSVHNVLEPKPPSSMADLLSQHPAVNVRPPSNEARTIAQQNTSLNKVGQHNSPLSMHTFPQPVMNPYNVPGTMPAYPSFNSGMPYASGVAGFNYNNPIYSPGLAIQVGRYGQNAYLHDQMMMGPPLDAKQRDMIDRWRQDVAP</sequence>
<evidence type="ECO:0000313" key="3">
    <source>
        <dbReference type="Proteomes" id="UP000019373"/>
    </source>
</evidence>
<dbReference type="GeneID" id="19238764"/>
<feature type="region of interest" description="Disordered" evidence="1">
    <location>
        <begin position="517"/>
        <end position="557"/>
    </location>
</feature>
<protein>
    <submittedName>
        <fullName evidence="2">Uncharacterized protein</fullName>
    </submittedName>
</protein>
<feature type="region of interest" description="Disordered" evidence="1">
    <location>
        <begin position="1"/>
        <end position="35"/>
    </location>
</feature>
<dbReference type="OMA" id="RWRQSIR"/>
<dbReference type="Proteomes" id="UP000019373">
    <property type="component" value="Unassembled WGS sequence"/>
</dbReference>
<feature type="region of interest" description="Disordered" evidence="1">
    <location>
        <begin position="79"/>
        <end position="112"/>
    </location>
</feature>
<feature type="region of interest" description="Disordered" evidence="1">
    <location>
        <begin position="586"/>
        <end position="631"/>
    </location>
</feature>
<dbReference type="EMBL" id="KE721518">
    <property type="protein sequence ID" value="ERF68408.1"/>
    <property type="molecule type" value="Genomic_DNA"/>
</dbReference>
<feature type="compositionally biased region" description="Polar residues" evidence="1">
    <location>
        <begin position="186"/>
        <end position="211"/>
    </location>
</feature>
<reference evidence="3" key="1">
    <citation type="journal article" date="2014" name="BMC Genomics">
        <title>Genome characteristics reveal the impact of lichenization on lichen-forming fungus Endocarpon pusillum Hedwig (Verrucariales, Ascomycota).</title>
        <authorList>
            <person name="Wang Y.-Y."/>
            <person name="Liu B."/>
            <person name="Zhang X.-Y."/>
            <person name="Zhou Q.-M."/>
            <person name="Zhang T."/>
            <person name="Li H."/>
            <person name="Yu Y.-F."/>
            <person name="Zhang X.-L."/>
            <person name="Hao X.-Y."/>
            <person name="Wang M."/>
            <person name="Wang L."/>
            <person name="Wei J.-C."/>
        </authorList>
    </citation>
    <scope>NUCLEOTIDE SEQUENCE [LARGE SCALE GENOMIC DNA]</scope>
    <source>
        <strain evidence="3">Z07020 / HMAS-L-300199</strain>
    </source>
</reference>
<keyword evidence="3" id="KW-1185">Reference proteome</keyword>
<feature type="region of interest" description="Disordered" evidence="1">
    <location>
        <begin position="266"/>
        <end position="317"/>
    </location>
</feature>
<dbReference type="RefSeq" id="XP_007805900.1">
    <property type="nucleotide sequence ID" value="XM_007807709.1"/>
</dbReference>
<dbReference type="AlphaFoldDB" id="U1G8U8"/>
<dbReference type="HOGENOM" id="CLU_001373_0_0_1"/>
<feature type="compositionally biased region" description="Acidic residues" evidence="1">
    <location>
        <begin position="601"/>
        <end position="623"/>
    </location>
</feature>
<feature type="compositionally biased region" description="Polar residues" evidence="1">
    <location>
        <begin position="523"/>
        <end position="536"/>
    </location>
</feature>
<feature type="compositionally biased region" description="Polar residues" evidence="1">
    <location>
        <begin position="228"/>
        <end position="248"/>
    </location>
</feature>
<organism evidence="2 3">
    <name type="scientific">Endocarpon pusillum (strain Z07020 / HMAS-L-300199)</name>
    <name type="common">Lichen-forming fungus</name>
    <dbReference type="NCBI Taxonomy" id="1263415"/>
    <lineage>
        <taxon>Eukaryota</taxon>
        <taxon>Fungi</taxon>
        <taxon>Dikarya</taxon>
        <taxon>Ascomycota</taxon>
        <taxon>Pezizomycotina</taxon>
        <taxon>Eurotiomycetes</taxon>
        <taxon>Chaetothyriomycetidae</taxon>
        <taxon>Verrucariales</taxon>
        <taxon>Verrucariaceae</taxon>
        <taxon>Endocarpon</taxon>
    </lineage>
</organism>
<dbReference type="OrthoDB" id="5288142at2759"/>
<dbReference type="eggNOG" id="ENOG502SA0I">
    <property type="taxonomic scope" value="Eukaryota"/>
</dbReference>
<feature type="region of interest" description="Disordered" evidence="1">
    <location>
        <begin position="843"/>
        <end position="868"/>
    </location>
</feature>